<reference evidence="2" key="2">
    <citation type="submission" date="2020-11" db="EMBL/GenBank/DDBJ databases">
        <authorList>
            <consortium name="DOE Joint Genome Institute"/>
            <person name="Kuo A."/>
            <person name="Miyauchi S."/>
            <person name="Kiss E."/>
            <person name="Drula E."/>
            <person name="Kohler A."/>
            <person name="Sanchez-Garcia M."/>
            <person name="Andreopoulos B."/>
            <person name="Barry K.W."/>
            <person name="Bonito G."/>
            <person name="Buee M."/>
            <person name="Carver A."/>
            <person name="Chen C."/>
            <person name="Cichocki N."/>
            <person name="Clum A."/>
            <person name="Culley D."/>
            <person name="Crous P.W."/>
            <person name="Fauchery L."/>
            <person name="Girlanda M."/>
            <person name="Hayes R."/>
            <person name="Keri Z."/>
            <person name="Labutti K."/>
            <person name="Lipzen A."/>
            <person name="Lombard V."/>
            <person name="Magnuson J."/>
            <person name="Maillard F."/>
            <person name="Morin E."/>
            <person name="Murat C."/>
            <person name="Nolan M."/>
            <person name="Ohm R."/>
            <person name="Pangilinan J."/>
            <person name="Pereira M."/>
            <person name="Perotto S."/>
            <person name="Peter M."/>
            <person name="Riley R."/>
            <person name="Sitrit Y."/>
            <person name="Stielow B."/>
            <person name="Szollosi G."/>
            <person name="Zifcakova L."/>
            <person name="Stursova M."/>
            <person name="Spatafora J.W."/>
            <person name="Tedersoo L."/>
            <person name="Vaario L.-M."/>
            <person name="Yamada A."/>
            <person name="Yan M."/>
            <person name="Wang P."/>
            <person name="Xu J."/>
            <person name="Bruns T."/>
            <person name="Baldrian P."/>
            <person name="Vilgalys R."/>
            <person name="Henrissat B."/>
            <person name="Grigoriev I.V."/>
            <person name="Hibbett D."/>
            <person name="Nagy L.G."/>
            <person name="Martin F.M."/>
        </authorList>
    </citation>
    <scope>NUCLEOTIDE SEQUENCE</scope>
    <source>
        <strain evidence="2">UH-Tt-Lm1</strain>
    </source>
</reference>
<dbReference type="EMBL" id="WIUZ02000010">
    <property type="protein sequence ID" value="KAF9783479.1"/>
    <property type="molecule type" value="Genomic_DNA"/>
</dbReference>
<sequence length="61" mass="6226">MAASNPYPPPVESDGDESGGEVQHCYFTRLAVKDSAQGSDGGLLADYVDTAPKESPGPGDA</sequence>
<evidence type="ECO:0000313" key="2">
    <source>
        <dbReference type="EMBL" id="KAF9783479.1"/>
    </source>
</evidence>
<protein>
    <submittedName>
        <fullName evidence="2">Uncharacterized protein</fullName>
    </submittedName>
</protein>
<evidence type="ECO:0000256" key="1">
    <source>
        <dbReference type="SAM" id="MobiDB-lite"/>
    </source>
</evidence>
<organism evidence="2 3">
    <name type="scientific">Thelephora terrestris</name>
    <dbReference type="NCBI Taxonomy" id="56493"/>
    <lineage>
        <taxon>Eukaryota</taxon>
        <taxon>Fungi</taxon>
        <taxon>Dikarya</taxon>
        <taxon>Basidiomycota</taxon>
        <taxon>Agaricomycotina</taxon>
        <taxon>Agaricomycetes</taxon>
        <taxon>Thelephorales</taxon>
        <taxon>Thelephoraceae</taxon>
        <taxon>Thelephora</taxon>
    </lineage>
</organism>
<feature type="region of interest" description="Disordered" evidence="1">
    <location>
        <begin position="1"/>
        <end position="22"/>
    </location>
</feature>
<reference evidence="2" key="1">
    <citation type="journal article" date="2020" name="Nat. Commun.">
        <title>Large-scale genome sequencing of mycorrhizal fungi provides insights into the early evolution of symbiotic traits.</title>
        <authorList>
            <person name="Miyauchi S."/>
            <person name="Kiss E."/>
            <person name="Kuo A."/>
            <person name="Drula E."/>
            <person name="Kohler A."/>
            <person name="Sanchez-Garcia M."/>
            <person name="Morin E."/>
            <person name="Andreopoulos B."/>
            <person name="Barry K.W."/>
            <person name="Bonito G."/>
            <person name="Buee M."/>
            <person name="Carver A."/>
            <person name="Chen C."/>
            <person name="Cichocki N."/>
            <person name="Clum A."/>
            <person name="Culley D."/>
            <person name="Crous P.W."/>
            <person name="Fauchery L."/>
            <person name="Girlanda M."/>
            <person name="Hayes R.D."/>
            <person name="Keri Z."/>
            <person name="LaButti K."/>
            <person name="Lipzen A."/>
            <person name="Lombard V."/>
            <person name="Magnuson J."/>
            <person name="Maillard F."/>
            <person name="Murat C."/>
            <person name="Nolan M."/>
            <person name="Ohm R.A."/>
            <person name="Pangilinan J."/>
            <person name="Pereira M.F."/>
            <person name="Perotto S."/>
            <person name="Peter M."/>
            <person name="Pfister S."/>
            <person name="Riley R."/>
            <person name="Sitrit Y."/>
            <person name="Stielow J.B."/>
            <person name="Szollosi G."/>
            <person name="Zifcakova L."/>
            <person name="Stursova M."/>
            <person name="Spatafora J.W."/>
            <person name="Tedersoo L."/>
            <person name="Vaario L.M."/>
            <person name="Yamada A."/>
            <person name="Yan M."/>
            <person name="Wang P."/>
            <person name="Xu J."/>
            <person name="Bruns T."/>
            <person name="Baldrian P."/>
            <person name="Vilgalys R."/>
            <person name="Dunand C."/>
            <person name="Henrissat B."/>
            <person name="Grigoriev I.V."/>
            <person name="Hibbett D."/>
            <person name="Nagy L.G."/>
            <person name="Martin F.M."/>
        </authorList>
    </citation>
    <scope>NUCLEOTIDE SEQUENCE</scope>
    <source>
        <strain evidence="2">UH-Tt-Lm1</strain>
    </source>
</reference>
<feature type="compositionally biased region" description="Pro residues" evidence="1">
    <location>
        <begin position="1"/>
        <end position="11"/>
    </location>
</feature>
<evidence type="ECO:0000313" key="3">
    <source>
        <dbReference type="Proteomes" id="UP000736335"/>
    </source>
</evidence>
<accession>A0A9P6HDQ1</accession>
<feature type="region of interest" description="Disordered" evidence="1">
    <location>
        <begin position="37"/>
        <end position="61"/>
    </location>
</feature>
<comment type="caution">
    <text evidence="2">The sequence shown here is derived from an EMBL/GenBank/DDBJ whole genome shotgun (WGS) entry which is preliminary data.</text>
</comment>
<name>A0A9P6HDQ1_9AGAM</name>
<keyword evidence="3" id="KW-1185">Reference proteome</keyword>
<gene>
    <name evidence="2" type="ORF">BJ322DRAFT_1110367</name>
</gene>
<proteinExistence type="predicted"/>
<dbReference type="AlphaFoldDB" id="A0A9P6HDQ1"/>
<dbReference type="Proteomes" id="UP000736335">
    <property type="component" value="Unassembled WGS sequence"/>
</dbReference>